<dbReference type="AlphaFoldDB" id="A0A0C2IMY6"/>
<dbReference type="OrthoDB" id="125347at2759"/>
<evidence type="ECO:0000259" key="1">
    <source>
        <dbReference type="Pfam" id="PF03184"/>
    </source>
</evidence>
<evidence type="ECO:0000313" key="3">
    <source>
        <dbReference type="Proteomes" id="UP000031668"/>
    </source>
</evidence>
<name>A0A0C2IMY6_THEKT</name>
<dbReference type="EMBL" id="JWZT01003445">
    <property type="protein sequence ID" value="KII66804.1"/>
    <property type="molecule type" value="Genomic_DNA"/>
</dbReference>
<proteinExistence type="predicted"/>
<reference evidence="2 3" key="1">
    <citation type="journal article" date="2014" name="Genome Biol. Evol.">
        <title>The genome of the myxosporean Thelohanellus kitauei shows adaptations to nutrient acquisition within its fish host.</title>
        <authorList>
            <person name="Yang Y."/>
            <person name="Xiong J."/>
            <person name="Zhou Z."/>
            <person name="Huo F."/>
            <person name="Miao W."/>
            <person name="Ran C."/>
            <person name="Liu Y."/>
            <person name="Zhang J."/>
            <person name="Feng J."/>
            <person name="Wang M."/>
            <person name="Wang M."/>
            <person name="Wang L."/>
            <person name="Yao B."/>
        </authorList>
    </citation>
    <scope>NUCLEOTIDE SEQUENCE [LARGE SCALE GENOMIC DNA]</scope>
    <source>
        <strain evidence="2">Wuqing</strain>
    </source>
</reference>
<dbReference type="Pfam" id="PF03184">
    <property type="entry name" value="DDE_1"/>
    <property type="match status" value="1"/>
</dbReference>
<evidence type="ECO:0000313" key="2">
    <source>
        <dbReference type="EMBL" id="KII66804.1"/>
    </source>
</evidence>
<comment type="caution">
    <text evidence="2">The sequence shown here is derived from an EMBL/GenBank/DDBJ whole genome shotgun (WGS) entry which is preliminary data.</text>
</comment>
<dbReference type="InterPro" id="IPR004875">
    <property type="entry name" value="DDE_SF_endonuclease_dom"/>
</dbReference>
<dbReference type="PANTHER" id="PTHR19303">
    <property type="entry name" value="TRANSPOSON"/>
    <property type="match status" value="1"/>
</dbReference>
<dbReference type="PANTHER" id="PTHR19303:SF73">
    <property type="entry name" value="PROTEIN PDC2"/>
    <property type="match status" value="1"/>
</dbReference>
<sequence>MYQNLSYRVFYDKKVYGVRNWYYKNNTQEHSKANAKGRIQIGKGVNINGPILKAKLEELAKKLGRNDFKATDKNFSADDIYNADETGLYYRARPDGSLCYKHIALSGYKKAVDRITLLIKGKSARPRCFKRLRMEGIPVEYHAKKNAKILLLVDNGAAHPLLDHLQNIQLEFLPRNTTSFNATIGHKGNKNFKTLYSGKLVNLILESIDENLLTSSTTAREISSKISLLQEIQLVADSWRAIKTTTIQNCFTNCGFRPLDISEILSNEENEDMLPVRIINYEEFSTIDNNLPCYDNNEDCDDLIVEGIKSKHEKFEEDDDNDDESPVPVTNHEAKKCMAVLQGYFMQEGNEGSPTSALKIFADFVEFKCYKNKRQTTLDSF</sequence>
<dbReference type="Proteomes" id="UP000031668">
    <property type="component" value="Unassembled WGS sequence"/>
</dbReference>
<dbReference type="GO" id="GO:0003677">
    <property type="term" value="F:DNA binding"/>
    <property type="evidence" value="ECO:0007669"/>
    <property type="project" value="TreeGrafter"/>
</dbReference>
<protein>
    <recommendedName>
        <fullName evidence="1">DDE-1 domain-containing protein</fullName>
    </recommendedName>
</protein>
<gene>
    <name evidence="2" type="ORF">RF11_15273</name>
</gene>
<dbReference type="OMA" id="FISAIHM"/>
<dbReference type="InterPro" id="IPR050863">
    <property type="entry name" value="CenT-Element_Derived"/>
</dbReference>
<keyword evidence="3" id="KW-1185">Reference proteome</keyword>
<dbReference type="GO" id="GO:0005634">
    <property type="term" value="C:nucleus"/>
    <property type="evidence" value="ECO:0007669"/>
    <property type="project" value="TreeGrafter"/>
</dbReference>
<feature type="domain" description="DDE-1" evidence="1">
    <location>
        <begin position="144"/>
        <end position="251"/>
    </location>
</feature>
<accession>A0A0C2IMY6</accession>
<organism evidence="2 3">
    <name type="scientific">Thelohanellus kitauei</name>
    <name type="common">Myxosporean</name>
    <dbReference type="NCBI Taxonomy" id="669202"/>
    <lineage>
        <taxon>Eukaryota</taxon>
        <taxon>Metazoa</taxon>
        <taxon>Cnidaria</taxon>
        <taxon>Myxozoa</taxon>
        <taxon>Myxosporea</taxon>
        <taxon>Bivalvulida</taxon>
        <taxon>Platysporina</taxon>
        <taxon>Myxobolidae</taxon>
        <taxon>Thelohanellus</taxon>
    </lineage>
</organism>